<dbReference type="Proteomes" id="UP000585474">
    <property type="component" value="Unassembled WGS sequence"/>
</dbReference>
<evidence type="ECO:0000256" key="6">
    <source>
        <dbReference type="PROSITE-ProRule" id="PRU10141"/>
    </source>
</evidence>
<keyword evidence="8" id="KW-1133">Transmembrane helix</keyword>
<dbReference type="InterPro" id="IPR001611">
    <property type="entry name" value="Leu-rich_rpt"/>
</dbReference>
<dbReference type="GO" id="GO:0004672">
    <property type="term" value="F:protein kinase activity"/>
    <property type="evidence" value="ECO:0007669"/>
    <property type="project" value="InterPro"/>
</dbReference>
<feature type="binding site" evidence="6">
    <location>
        <position position="466"/>
    </location>
    <ligand>
        <name>ATP</name>
        <dbReference type="ChEBI" id="CHEBI:30616"/>
    </ligand>
</feature>
<dbReference type="SUPFAM" id="SSF56112">
    <property type="entry name" value="Protein kinase-like (PK-like)"/>
    <property type="match status" value="1"/>
</dbReference>
<evidence type="ECO:0000256" key="1">
    <source>
        <dbReference type="ARBA" id="ARBA00004370"/>
    </source>
</evidence>
<keyword evidence="6" id="KW-0547">Nucleotide-binding</keyword>
<keyword evidence="5" id="KW-0325">Glycoprotein</keyword>
<comment type="caution">
    <text evidence="10">The sequence shown here is derived from an EMBL/GenBank/DDBJ whole genome shotgun (WGS) entry which is preliminary data.</text>
</comment>
<dbReference type="EMBL" id="BJWL01000010">
    <property type="protein sequence ID" value="GFY94646.1"/>
    <property type="molecule type" value="Genomic_DNA"/>
</dbReference>
<organism evidence="10 11">
    <name type="scientific">Actinidia rufa</name>
    <dbReference type="NCBI Taxonomy" id="165716"/>
    <lineage>
        <taxon>Eukaryota</taxon>
        <taxon>Viridiplantae</taxon>
        <taxon>Streptophyta</taxon>
        <taxon>Embryophyta</taxon>
        <taxon>Tracheophyta</taxon>
        <taxon>Spermatophyta</taxon>
        <taxon>Magnoliopsida</taxon>
        <taxon>eudicotyledons</taxon>
        <taxon>Gunneridae</taxon>
        <taxon>Pentapetalae</taxon>
        <taxon>asterids</taxon>
        <taxon>Ericales</taxon>
        <taxon>Actinidiaceae</taxon>
        <taxon>Actinidia</taxon>
    </lineage>
</organism>
<evidence type="ECO:0000256" key="3">
    <source>
        <dbReference type="ARBA" id="ARBA00022737"/>
    </source>
</evidence>
<gene>
    <name evidence="10" type="ORF">Acr_10g0000310</name>
</gene>
<feature type="domain" description="Serine-threonine/tyrosine-protein kinase catalytic" evidence="9">
    <location>
        <begin position="524"/>
        <end position="626"/>
    </location>
</feature>
<keyword evidence="10" id="KW-0418">Kinase</keyword>
<dbReference type="PROSITE" id="PS00107">
    <property type="entry name" value="PROTEIN_KINASE_ATP"/>
    <property type="match status" value="1"/>
</dbReference>
<feature type="transmembrane region" description="Helical" evidence="8">
    <location>
        <begin position="367"/>
        <end position="391"/>
    </location>
</feature>
<accession>A0A7J0F8C5</accession>
<evidence type="ECO:0000313" key="10">
    <source>
        <dbReference type="EMBL" id="GFY94646.1"/>
    </source>
</evidence>
<keyword evidence="3" id="KW-0677">Repeat</keyword>
<evidence type="ECO:0000259" key="9">
    <source>
        <dbReference type="Pfam" id="PF07714"/>
    </source>
</evidence>
<evidence type="ECO:0000313" key="11">
    <source>
        <dbReference type="Proteomes" id="UP000585474"/>
    </source>
</evidence>
<dbReference type="FunFam" id="3.80.10.10:FF:000542">
    <property type="entry name" value="Leucine-rich repeat protein kinase family protein"/>
    <property type="match status" value="1"/>
</dbReference>
<keyword evidence="8" id="KW-0812">Transmembrane</keyword>
<evidence type="ECO:0000256" key="4">
    <source>
        <dbReference type="ARBA" id="ARBA00023136"/>
    </source>
</evidence>
<dbReference type="Pfam" id="PF07714">
    <property type="entry name" value="PK_Tyr_Ser-Thr"/>
    <property type="match status" value="1"/>
</dbReference>
<dbReference type="Gene3D" id="1.10.510.10">
    <property type="entry name" value="Transferase(Phosphotransferase) domain 1"/>
    <property type="match status" value="1"/>
</dbReference>
<evidence type="ECO:0000256" key="7">
    <source>
        <dbReference type="SAM" id="MobiDB-lite"/>
    </source>
</evidence>
<dbReference type="OrthoDB" id="2015206at2759"/>
<evidence type="ECO:0000256" key="5">
    <source>
        <dbReference type="ARBA" id="ARBA00023180"/>
    </source>
</evidence>
<dbReference type="InterPro" id="IPR001245">
    <property type="entry name" value="Ser-Thr/Tyr_kinase_cat_dom"/>
</dbReference>
<keyword evidence="2" id="KW-0732">Signal</keyword>
<proteinExistence type="predicted"/>
<keyword evidence="10" id="KW-0808">Transferase</keyword>
<dbReference type="InterPro" id="IPR017441">
    <property type="entry name" value="Protein_kinase_ATP_BS"/>
</dbReference>
<keyword evidence="11" id="KW-1185">Reference proteome</keyword>
<keyword evidence="6" id="KW-0067">ATP-binding</keyword>
<dbReference type="Gene3D" id="3.80.10.10">
    <property type="entry name" value="Ribonuclease Inhibitor"/>
    <property type="match status" value="2"/>
</dbReference>
<dbReference type="Pfam" id="PF00560">
    <property type="entry name" value="LRR_1"/>
    <property type="match status" value="3"/>
</dbReference>
<dbReference type="InterPro" id="IPR032675">
    <property type="entry name" value="LRR_dom_sf"/>
</dbReference>
<name>A0A7J0F8C5_9ERIC</name>
<feature type="transmembrane region" description="Helical" evidence="8">
    <location>
        <begin position="490"/>
        <end position="506"/>
    </location>
</feature>
<protein>
    <submittedName>
        <fullName evidence="10">Leucine-rich repeat protein kinase family protein</fullName>
    </submittedName>
</protein>
<keyword evidence="4 8" id="KW-0472">Membrane</keyword>
<dbReference type="GO" id="GO:0016020">
    <property type="term" value="C:membrane"/>
    <property type="evidence" value="ECO:0007669"/>
    <property type="project" value="UniProtKB-SubCell"/>
</dbReference>
<feature type="region of interest" description="Disordered" evidence="7">
    <location>
        <begin position="641"/>
        <end position="661"/>
    </location>
</feature>
<dbReference type="SUPFAM" id="SSF52058">
    <property type="entry name" value="L domain-like"/>
    <property type="match status" value="1"/>
</dbReference>
<dbReference type="PANTHER" id="PTHR45974:SF266">
    <property type="entry name" value="LEUCINE-RICH REPEAT RECEPTOR PROTEIN KINASE HPCA1"/>
    <property type="match status" value="1"/>
</dbReference>
<comment type="subcellular location">
    <subcellularLocation>
        <location evidence="1">Membrane</location>
    </subcellularLocation>
</comment>
<dbReference type="GO" id="GO:0005524">
    <property type="term" value="F:ATP binding"/>
    <property type="evidence" value="ECO:0007669"/>
    <property type="project" value="UniProtKB-UniRule"/>
</dbReference>
<dbReference type="AlphaFoldDB" id="A0A7J0F8C5"/>
<dbReference type="PANTHER" id="PTHR45974">
    <property type="entry name" value="RECEPTOR-LIKE PROTEIN 55"/>
    <property type="match status" value="1"/>
</dbReference>
<evidence type="ECO:0000256" key="8">
    <source>
        <dbReference type="SAM" id="Phobius"/>
    </source>
</evidence>
<reference evidence="10 11" key="1">
    <citation type="submission" date="2019-07" db="EMBL/GenBank/DDBJ databases">
        <title>De Novo Assembly of kiwifruit Actinidia rufa.</title>
        <authorList>
            <person name="Sugita-Konishi S."/>
            <person name="Sato K."/>
            <person name="Mori E."/>
            <person name="Abe Y."/>
            <person name="Kisaki G."/>
            <person name="Hamano K."/>
            <person name="Suezawa K."/>
            <person name="Otani M."/>
            <person name="Fukuda T."/>
            <person name="Manabe T."/>
            <person name="Gomi K."/>
            <person name="Tabuchi M."/>
            <person name="Akimitsu K."/>
            <person name="Kataoka I."/>
        </authorList>
    </citation>
    <scope>NUCLEOTIDE SEQUENCE [LARGE SCALE GENOMIC DNA]</scope>
    <source>
        <strain evidence="11">cv. Fuchu</strain>
    </source>
</reference>
<dbReference type="InterPro" id="IPR011009">
    <property type="entry name" value="Kinase-like_dom_sf"/>
</dbReference>
<sequence length="677" mass="74413">MLVGCSFFGPIPDSIGSLEELFFLSLNSNSFSGPIPPSIGNLSSLSWLDLTDNKLNGTIPISSGTTTGLDMLVNARHFHLGKNQLFGSFPSQLFSSNMNLIHVVLDNNQLTGNIPSTLGHVQTLEIVRLDWNSLDGSVPSNLNNLTSVSELYLSNNNLSGSVPNLTGMDLLNYVMMENTQLQGQIPPNLFSLPQLQTVLAGNPICERAGATESYCTVQKPNSSNLIPANNCASMECSSNKVISPNCECSHPYTGTLNFISFSFSNVKNSSYNKALVGSLMSAFLSTKLPVDSIFLSNPVIDVDSYVQFRVQIFPTGQDRFNRTGISGVGFLLNRNPQQLRISFGPFFFIDESYCCFAGTGKSTNTGIIIGAAVGSSVLVLLLIGMGVYAFYQKRRAKRAAERNPFASWVPNKNSDSIPQLKGARWFSFEELKKCTGSFSEASIIGSGGYGKVYRGTLVSGQLVAIKRAQQGSLQGALLNLKRRLSFYREFIIRMLSTLLASVMSMVNKCWSMSMFQMVPWGKIFQGYMDPEYYMTQQLTEKSDVYSFGVVLLELVTARAPIHRGKHIVREVKEAMEQSKDAYDLDEILDPRLETTPVGLEKFVVLAMRCVKDSAAERPTMGEVVREIENIIQMANANAKLPTPSSSYETEGSIHNPCNNQDSIENSAGFSALDIWHR</sequence>
<dbReference type="Gene3D" id="3.30.200.20">
    <property type="entry name" value="Phosphorylase Kinase, domain 1"/>
    <property type="match status" value="1"/>
</dbReference>
<evidence type="ECO:0000256" key="2">
    <source>
        <dbReference type="ARBA" id="ARBA00022729"/>
    </source>
</evidence>